<name>A0A645ARV8_9ZZZZ</name>
<feature type="region of interest" description="Disordered" evidence="1">
    <location>
        <begin position="230"/>
        <end position="267"/>
    </location>
</feature>
<proteinExistence type="predicted"/>
<organism evidence="2">
    <name type="scientific">bioreactor metagenome</name>
    <dbReference type="NCBI Taxonomy" id="1076179"/>
    <lineage>
        <taxon>unclassified sequences</taxon>
        <taxon>metagenomes</taxon>
        <taxon>ecological metagenomes</taxon>
    </lineage>
</organism>
<sequence length="286" mass="29161">MCAVVSGIDGDGATAHVDVTDGVVVLIRGFQAVLGGLHADGAAFDDEVVLAADTVICCVHGDVTGEDDQAILAGDAVDPAGGGGDREGTVAADGEIVHREDRSVRRIGVGFGSTVRRGVGDGIGGSVGQDDHDLVGGSHDDRRVHRRRHGDVVEHELDFAVCRRVDRDTVIGQGAAEDVGAGLADGDVVIGQRDRRRLGGVVVGIVGVGVRFLVIGEHVSVLGVVDGGRGAGRGRARAVDRTGAGASRGEIGRTAAGQGEPGQGEADNRCGDLRMIHCVVLTIGWV</sequence>
<reference evidence="2" key="1">
    <citation type="submission" date="2019-08" db="EMBL/GenBank/DDBJ databases">
        <authorList>
            <person name="Kucharzyk K."/>
            <person name="Murdoch R.W."/>
            <person name="Higgins S."/>
            <person name="Loffler F."/>
        </authorList>
    </citation>
    <scope>NUCLEOTIDE SEQUENCE</scope>
</reference>
<evidence type="ECO:0000256" key="1">
    <source>
        <dbReference type="SAM" id="MobiDB-lite"/>
    </source>
</evidence>
<feature type="compositionally biased region" description="Basic and acidic residues" evidence="1">
    <location>
        <begin position="129"/>
        <end position="143"/>
    </location>
</feature>
<accession>A0A645ARV8</accession>
<gene>
    <name evidence="2" type="ORF">SDC9_102594</name>
</gene>
<dbReference type="AlphaFoldDB" id="A0A645ARV8"/>
<protein>
    <submittedName>
        <fullName evidence="2">Uncharacterized protein</fullName>
    </submittedName>
</protein>
<dbReference type="EMBL" id="VSSQ01015441">
    <property type="protein sequence ID" value="MPM55797.1"/>
    <property type="molecule type" value="Genomic_DNA"/>
</dbReference>
<comment type="caution">
    <text evidence="2">The sequence shown here is derived from an EMBL/GenBank/DDBJ whole genome shotgun (WGS) entry which is preliminary data.</text>
</comment>
<feature type="region of interest" description="Disordered" evidence="1">
    <location>
        <begin position="128"/>
        <end position="147"/>
    </location>
</feature>
<evidence type="ECO:0000313" key="2">
    <source>
        <dbReference type="EMBL" id="MPM55797.1"/>
    </source>
</evidence>